<dbReference type="Proteomes" id="UP000294853">
    <property type="component" value="Chromosome"/>
</dbReference>
<accession>A0A4P7IDT7</accession>
<feature type="chain" id="PRO_5020211363" description="Lipoprotein" evidence="2">
    <location>
        <begin position="22"/>
        <end position="154"/>
    </location>
</feature>
<sequence length="154" mass="16511">MSRRHLALPLVGVLLAATAVACGGSDDAPTNASDKDFCEGQSSLMQDLATSAQKTPEPTELAELIQDWADEVEEIGTPDDIPEDARAGFETTLEQARDISAEDLEQDNLDKLGEDLSGEAEKQAEAFNRYVGETCGDVFGDLDLPEVPELSENP</sequence>
<evidence type="ECO:0000256" key="1">
    <source>
        <dbReference type="SAM" id="MobiDB-lite"/>
    </source>
</evidence>
<reference evidence="3 4" key="1">
    <citation type="submission" date="2019-03" db="EMBL/GenBank/DDBJ databases">
        <title>Three New Species of Nocardioides, Nocardioides euryhalodurans sp. nov., Nocardioides seonyuensis sp. nov. and Nocardioides eburneoflavus sp. nov. Iolated from Soil.</title>
        <authorList>
            <person name="Roh S.G."/>
            <person name="Lee C."/>
            <person name="Kim M.-K."/>
            <person name="Kim S.B."/>
        </authorList>
    </citation>
    <scope>NUCLEOTIDE SEQUENCE [LARGE SCALE GENOMIC DNA]</scope>
    <source>
        <strain evidence="3 4">MMS17-SY207-3</strain>
    </source>
</reference>
<dbReference type="OrthoDB" id="3786712at2"/>
<name>A0A4P7IDT7_9ACTN</name>
<dbReference type="PROSITE" id="PS51257">
    <property type="entry name" value="PROKAR_LIPOPROTEIN"/>
    <property type="match status" value="1"/>
</dbReference>
<evidence type="ECO:0000256" key="2">
    <source>
        <dbReference type="SAM" id="SignalP"/>
    </source>
</evidence>
<proteinExistence type="predicted"/>
<dbReference type="KEGG" id="nsn:EXE58_07790"/>
<evidence type="ECO:0000313" key="4">
    <source>
        <dbReference type="Proteomes" id="UP000294853"/>
    </source>
</evidence>
<dbReference type="RefSeq" id="WP_135267356.1">
    <property type="nucleotide sequence ID" value="NZ_CP038436.1"/>
</dbReference>
<gene>
    <name evidence="3" type="ORF">EXE58_07790</name>
</gene>
<dbReference type="EMBL" id="CP038436">
    <property type="protein sequence ID" value="QBX55364.1"/>
    <property type="molecule type" value="Genomic_DNA"/>
</dbReference>
<organism evidence="3 4">
    <name type="scientific">Nocardioides seonyuensis</name>
    <dbReference type="NCBI Taxonomy" id="2518371"/>
    <lineage>
        <taxon>Bacteria</taxon>
        <taxon>Bacillati</taxon>
        <taxon>Actinomycetota</taxon>
        <taxon>Actinomycetes</taxon>
        <taxon>Propionibacteriales</taxon>
        <taxon>Nocardioidaceae</taxon>
        <taxon>Nocardioides</taxon>
    </lineage>
</organism>
<protein>
    <recommendedName>
        <fullName evidence="5">Lipoprotein</fullName>
    </recommendedName>
</protein>
<keyword evidence="2" id="KW-0732">Signal</keyword>
<feature type="region of interest" description="Disordered" evidence="1">
    <location>
        <begin position="76"/>
        <end position="104"/>
    </location>
</feature>
<evidence type="ECO:0008006" key="5">
    <source>
        <dbReference type="Google" id="ProtNLM"/>
    </source>
</evidence>
<dbReference type="AlphaFoldDB" id="A0A4P7IDT7"/>
<feature type="signal peptide" evidence="2">
    <location>
        <begin position="1"/>
        <end position="21"/>
    </location>
</feature>
<evidence type="ECO:0000313" key="3">
    <source>
        <dbReference type="EMBL" id="QBX55364.1"/>
    </source>
</evidence>
<keyword evidence="4" id="KW-1185">Reference proteome</keyword>